<reference evidence="1" key="3">
    <citation type="submission" date="2006-11" db="EMBL/GenBank/DDBJ databases">
        <authorList>
            <person name="Gruschow S."/>
            <person name="Chang L.C."/>
            <person name="Mao Y."/>
            <person name="Varoglu M."/>
            <person name="Sherman D.H."/>
        </authorList>
    </citation>
    <scope>NUCLEOTIDE SEQUENCE</scope>
    <source>
        <strain evidence="1">NRRL 2564</strain>
    </source>
</reference>
<reference evidence="1" key="1">
    <citation type="journal article" date="1999" name="Chem. Biol.">
        <title>Molecular characterization and analysis of the biosynthetic gene cluster for the antitumor antibiotic mitomycin C from Streptomyces lavendulae NRRL 2564.</title>
        <authorList>
            <person name="Mao Y.Q."/>
            <person name="Varoglu M."/>
            <person name="Sherman D.H."/>
        </authorList>
    </citation>
    <scope>NUCLEOTIDE SEQUENCE</scope>
    <source>
        <strain evidence="1">NRRL 2564</strain>
    </source>
</reference>
<dbReference type="AlphaFoldDB" id="Q9X5T3"/>
<gene>
    <name evidence="1" type="primary">mmcO</name>
</gene>
<proteinExistence type="predicted"/>
<reference evidence="1" key="2">
    <citation type="submission" date="1999-05" db="EMBL/GenBank/DDBJ databases">
        <authorList>
            <person name="Mao Y.Q."/>
            <person name="Varoglu M."/>
            <person name="Sherman D.H."/>
        </authorList>
    </citation>
    <scope>NUCLEOTIDE SEQUENCE</scope>
    <source>
        <strain evidence="1">NRRL 2564</strain>
    </source>
</reference>
<accession>Q9X5T3</accession>
<organism evidence="1">
    <name type="scientific">Streptomyces lavendulae</name>
    <dbReference type="NCBI Taxonomy" id="1914"/>
    <lineage>
        <taxon>Bacteria</taxon>
        <taxon>Bacillati</taxon>
        <taxon>Actinomycetota</taxon>
        <taxon>Actinomycetes</taxon>
        <taxon>Kitasatosporales</taxon>
        <taxon>Streptomycetaceae</taxon>
        <taxon>Streptomyces</taxon>
    </lineage>
</organism>
<protein>
    <submittedName>
        <fullName evidence="1">MmcO</fullName>
    </submittedName>
</protein>
<name>Q9X5T3_STRLA</name>
<dbReference type="EMBL" id="AF127374">
    <property type="protein sequence ID" value="AAD32738.1"/>
    <property type="molecule type" value="Genomic_DNA"/>
</dbReference>
<evidence type="ECO:0000313" key="1">
    <source>
        <dbReference type="EMBL" id="AAD32738.1"/>
    </source>
</evidence>
<sequence>MLPEFQLQWNWLDAPAGGGGELQATWARLRIAVGAETVTLVQEPGQGTFREHTTGSLYPLAEWIAFNWWSLVADARPGTQISQLRFAYRHGVGDNRGSWWMRSRRHILRAACDGFRWPDMLFVPEGRETRIVWMPDMGPDVRPGNRFASRGNSCVESAAFTATLASFVDAVTERLTDQGITGTPLQEEWAAVRATDEDEAAFCRIAARLGLDPYAEAEPYEADILKAAEQLAEPLASDFFNGVRPERIADQLQWIARVRTLMGTAPADTPLPPALVELRKDCADLSEKFFAPGRLDNPWDLGYEVAHRVRAWAGLDDTAPFDPAPLMGYRTEQVPYMDRGLVALGTRRGADGPVLVSSRRFTDRPRRFLQARALWHLICDPDDTFLIAAAHTHRQHVARGFALEVLAPAKGVATLLADPGHLVSAEDVEVIADDYGCGNIVVEHQLDNRVLAKDFTWPGHARAGAPAGERSRGA</sequence>